<reference evidence="2 3" key="1">
    <citation type="submission" date="2025-04" db="UniProtKB">
        <authorList>
            <consortium name="RefSeq"/>
        </authorList>
    </citation>
    <scope>IDENTIFICATION</scope>
    <source>
        <tissue evidence="2 3">Gonad</tissue>
    </source>
</reference>
<dbReference type="RefSeq" id="XP_019621817.1">
    <property type="nucleotide sequence ID" value="XM_019766258.1"/>
</dbReference>
<gene>
    <name evidence="2 3" type="primary">LOC109468037</name>
</gene>
<sequence length="106" mass="11464">MADITFSEMMGGSVCKPKPEGDTLSAFFAGVFSDGLVPLWDGRGKSLSVQLKLGVGKSSFLNDPLKLQLQDRLLQRTSLREIVKEDTSWIWQNASITILCGAGDSG</sequence>
<evidence type="ECO:0000313" key="3">
    <source>
        <dbReference type="RefSeq" id="XP_019621817.1"/>
    </source>
</evidence>
<organism evidence="1 3">
    <name type="scientific">Branchiostoma belcheri</name>
    <name type="common">Amphioxus</name>
    <dbReference type="NCBI Taxonomy" id="7741"/>
    <lineage>
        <taxon>Eukaryota</taxon>
        <taxon>Metazoa</taxon>
        <taxon>Chordata</taxon>
        <taxon>Cephalochordata</taxon>
        <taxon>Leptocardii</taxon>
        <taxon>Amphioxiformes</taxon>
        <taxon>Branchiostomatidae</taxon>
        <taxon>Branchiostoma</taxon>
    </lineage>
</organism>
<proteinExistence type="predicted"/>
<evidence type="ECO:0000313" key="1">
    <source>
        <dbReference type="Proteomes" id="UP000515135"/>
    </source>
</evidence>
<evidence type="ECO:0000313" key="2">
    <source>
        <dbReference type="RefSeq" id="XP_019621816.1"/>
    </source>
</evidence>
<keyword evidence="1" id="KW-1185">Reference proteome</keyword>
<accession>A0A6P4YT80</accession>
<dbReference type="GeneID" id="109468037"/>
<dbReference type="KEGG" id="bbel:109468037"/>
<dbReference type="AlphaFoldDB" id="A0A6P4YT80"/>
<protein>
    <submittedName>
        <fullName evidence="2 3">Uncharacterized protein LOC109468037</fullName>
    </submittedName>
</protein>
<dbReference type="RefSeq" id="XP_019621816.1">
    <property type="nucleotide sequence ID" value="XM_019766257.1"/>
</dbReference>
<name>A0A6P4YT80_BRABE</name>
<dbReference type="Proteomes" id="UP000515135">
    <property type="component" value="Unplaced"/>
</dbReference>